<keyword evidence="2" id="KW-1185">Reference proteome</keyword>
<protein>
    <recommendedName>
        <fullName evidence="3">Leishmanolysin-like peptidase</fullName>
    </recommendedName>
</protein>
<sequence length="125" mass="14435">MVMATFHELLHALGFSGWLFQTWRDCLNEGNLRENCSTKQVTRRDEWRQLLSTTAWPSTWNCRRLTGCFLGSSSENENSLGSWKEEGAVKCYLLPWGPLSSHWEVNHSTAEVLFWGWGLAWNLAL</sequence>
<dbReference type="EMBL" id="OX459942">
    <property type="protein sequence ID" value="CAI9176491.1"/>
    <property type="molecule type" value="Genomic_DNA"/>
</dbReference>
<organism evidence="1 2">
    <name type="scientific">Rangifer tarandus platyrhynchus</name>
    <name type="common">Svalbard reindeer</name>
    <dbReference type="NCBI Taxonomy" id="3082113"/>
    <lineage>
        <taxon>Eukaryota</taxon>
        <taxon>Metazoa</taxon>
        <taxon>Chordata</taxon>
        <taxon>Craniata</taxon>
        <taxon>Vertebrata</taxon>
        <taxon>Euteleostomi</taxon>
        <taxon>Mammalia</taxon>
        <taxon>Eutheria</taxon>
        <taxon>Laurasiatheria</taxon>
        <taxon>Artiodactyla</taxon>
        <taxon>Ruminantia</taxon>
        <taxon>Pecora</taxon>
        <taxon>Cervidae</taxon>
        <taxon>Odocoileinae</taxon>
        <taxon>Rangifer</taxon>
    </lineage>
</organism>
<evidence type="ECO:0008006" key="3">
    <source>
        <dbReference type="Google" id="ProtNLM"/>
    </source>
</evidence>
<accession>A0ABN8ZWD6</accession>
<proteinExistence type="predicted"/>
<evidence type="ECO:0000313" key="1">
    <source>
        <dbReference type="EMBL" id="CAI9176491.1"/>
    </source>
</evidence>
<dbReference type="SUPFAM" id="SSF55486">
    <property type="entry name" value="Metalloproteases ('zincins'), catalytic domain"/>
    <property type="match status" value="1"/>
</dbReference>
<gene>
    <name evidence="1" type="ORF">MRATA1EN1_LOCUS25453</name>
</gene>
<name>A0ABN8ZWD6_RANTA</name>
<reference evidence="1" key="1">
    <citation type="submission" date="2023-04" db="EMBL/GenBank/DDBJ databases">
        <authorList>
            <consortium name="ELIXIR-Norway"/>
        </authorList>
    </citation>
    <scope>NUCLEOTIDE SEQUENCE [LARGE SCALE GENOMIC DNA]</scope>
</reference>
<dbReference type="Proteomes" id="UP001176941">
    <property type="component" value="Chromosome 6"/>
</dbReference>
<evidence type="ECO:0000313" key="2">
    <source>
        <dbReference type="Proteomes" id="UP001176941"/>
    </source>
</evidence>